<dbReference type="InterPro" id="IPR025629">
    <property type="entry name" value="DUF4287"/>
</dbReference>
<gene>
    <name evidence="1" type="ORF">E9229_003331</name>
</gene>
<comment type="caution">
    <text evidence="1">The sequence shown here is derived from an EMBL/GenBank/DDBJ whole genome shotgun (WGS) entry which is preliminary data.</text>
</comment>
<dbReference type="Pfam" id="PF14117">
    <property type="entry name" value="DUF4287"/>
    <property type="match status" value="1"/>
</dbReference>
<keyword evidence="2" id="KW-1185">Reference proteome</keyword>
<dbReference type="AlphaFoldDB" id="A0A839QQN2"/>
<protein>
    <recommendedName>
        <fullName evidence="3">DUF4287 domain-containing protein</fullName>
    </recommendedName>
</protein>
<evidence type="ECO:0008006" key="3">
    <source>
        <dbReference type="Google" id="ProtNLM"/>
    </source>
</evidence>
<evidence type="ECO:0000313" key="1">
    <source>
        <dbReference type="EMBL" id="MBB2997084.1"/>
    </source>
</evidence>
<name>A0A839QQN2_9MICC</name>
<accession>A0A839QQN2</accession>
<sequence>MSEAAKGPRSYFPSIEATYGQPIDHWMNLLDQVAGQKHLEQVKWLKAQHGIGHGHANALVRVYREEHGE</sequence>
<dbReference type="RefSeq" id="WP_183512641.1">
    <property type="nucleotide sequence ID" value="NZ_BAABGK010000108.1"/>
</dbReference>
<dbReference type="Proteomes" id="UP000523000">
    <property type="component" value="Unassembled WGS sequence"/>
</dbReference>
<proteinExistence type="predicted"/>
<reference evidence="1 2" key="1">
    <citation type="submission" date="2020-08" db="EMBL/GenBank/DDBJ databases">
        <title>Sequencing the genomes of 1000 actinobacteria strains.</title>
        <authorList>
            <person name="Klenk H.-P."/>
        </authorList>
    </citation>
    <scope>NUCLEOTIDE SEQUENCE [LARGE SCALE GENOMIC DNA]</scope>
    <source>
        <strain evidence="1 2">DSM 22826</strain>
    </source>
</reference>
<dbReference type="EMBL" id="JACHVS010000002">
    <property type="protein sequence ID" value="MBB2997084.1"/>
    <property type="molecule type" value="Genomic_DNA"/>
</dbReference>
<organism evidence="1 2">
    <name type="scientific">Paeniglutamicibacter cryotolerans</name>
    <dbReference type="NCBI Taxonomy" id="670079"/>
    <lineage>
        <taxon>Bacteria</taxon>
        <taxon>Bacillati</taxon>
        <taxon>Actinomycetota</taxon>
        <taxon>Actinomycetes</taxon>
        <taxon>Micrococcales</taxon>
        <taxon>Micrococcaceae</taxon>
        <taxon>Paeniglutamicibacter</taxon>
    </lineage>
</organism>
<evidence type="ECO:0000313" key="2">
    <source>
        <dbReference type="Proteomes" id="UP000523000"/>
    </source>
</evidence>